<keyword evidence="1" id="KW-0175">Coiled coil</keyword>
<reference evidence="3" key="2">
    <citation type="submission" date="2018-05" db="EMBL/GenBank/DDBJ databases">
        <title>OpunRS2 (Oryza punctata Reference Sequence Version 2).</title>
        <authorList>
            <person name="Zhang J."/>
            <person name="Kudrna D."/>
            <person name="Lee S."/>
            <person name="Talag J."/>
            <person name="Welchert J."/>
            <person name="Wing R.A."/>
        </authorList>
    </citation>
    <scope>NUCLEOTIDE SEQUENCE [LARGE SCALE GENOMIC DNA]</scope>
</reference>
<proteinExistence type="predicted"/>
<name>A0A0E0L6E0_ORYPU</name>
<feature type="coiled-coil region" evidence="1">
    <location>
        <begin position="101"/>
        <end position="136"/>
    </location>
</feature>
<evidence type="ECO:0000313" key="4">
    <source>
        <dbReference type="Proteomes" id="UP000026962"/>
    </source>
</evidence>
<sequence>MSAHLIVLLKQKLTGVNAREAKRRRFHVSGSPGKHQWLQSAYDPGCRLCSGVSSFPPLAVNTDGCASRRSSDSLAAVFTGGWLLGSSISSWQMAAFTMAAIREQEEYLNKVEAELVKELKRLKLEIMDELEESEARFDRELAVLKMMARMAMEKEMRMATEEEAASPGPLQGESGDFGDV</sequence>
<keyword evidence="4" id="KW-1185">Reference proteome</keyword>
<protein>
    <submittedName>
        <fullName evidence="3">Uncharacterized protein</fullName>
    </submittedName>
</protein>
<dbReference type="EnsemblPlants" id="OPUNC05G25210.2">
    <property type="protein sequence ID" value="OPUNC05G25210.2"/>
    <property type="gene ID" value="OPUNC05G25210"/>
</dbReference>
<reference evidence="3" key="1">
    <citation type="submission" date="2015-04" db="UniProtKB">
        <authorList>
            <consortium name="EnsemblPlants"/>
        </authorList>
    </citation>
    <scope>IDENTIFICATION</scope>
</reference>
<feature type="region of interest" description="Disordered" evidence="2">
    <location>
        <begin position="159"/>
        <end position="180"/>
    </location>
</feature>
<dbReference type="AlphaFoldDB" id="A0A0E0L6E0"/>
<organism evidence="3">
    <name type="scientific">Oryza punctata</name>
    <name type="common">Red rice</name>
    <dbReference type="NCBI Taxonomy" id="4537"/>
    <lineage>
        <taxon>Eukaryota</taxon>
        <taxon>Viridiplantae</taxon>
        <taxon>Streptophyta</taxon>
        <taxon>Embryophyta</taxon>
        <taxon>Tracheophyta</taxon>
        <taxon>Spermatophyta</taxon>
        <taxon>Magnoliopsida</taxon>
        <taxon>Liliopsida</taxon>
        <taxon>Poales</taxon>
        <taxon>Poaceae</taxon>
        <taxon>BOP clade</taxon>
        <taxon>Oryzoideae</taxon>
        <taxon>Oryzeae</taxon>
        <taxon>Oryzinae</taxon>
        <taxon>Oryza</taxon>
    </lineage>
</organism>
<accession>A0A0E0L6E0</accession>
<dbReference type="Gramene" id="OPUNC05G25210.2">
    <property type="protein sequence ID" value="OPUNC05G25210.2"/>
    <property type="gene ID" value="OPUNC05G25210"/>
</dbReference>
<evidence type="ECO:0000256" key="1">
    <source>
        <dbReference type="SAM" id="Coils"/>
    </source>
</evidence>
<evidence type="ECO:0000256" key="2">
    <source>
        <dbReference type="SAM" id="MobiDB-lite"/>
    </source>
</evidence>
<evidence type="ECO:0000313" key="3">
    <source>
        <dbReference type="EnsemblPlants" id="OPUNC05G25210.2"/>
    </source>
</evidence>
<dbReference type="Proteomes" id="UP000026962">
    <property type="component" value="Chromosome 5"/>
</dbReference>